<comment type="caution">
    <text evidence="3">The sequence shown here is derived from an EMBL/GenBank/DDBJ whole genome shotgun (WGS) entry which is preliminary data.</text>
</comment>
<dbReference type="SUPFAM" id="SSF53474">
    <property type="entry name" value="alpha/beta-Hydrolases"/>
    <property type="match status" value="1"/>
</dbReference>
<dbReference type="Gene3D" id="3.40.50.1820">
    <property type="entry name" value="alpha/beta hydrolase"/>
    <property type="match status" value="1"/>
</dbReference>
<evidence type="ECO:0000313" key="3">
    <source>
        <dbReference type="EMBL" id="PSK46155.1"/>
    </source>
</evidence>
<keyword evidence="4" id="KW-1185">Reference proteome</keyword>
<feature type="domain" description="Alpha/beta hydrolase fold-3" evidence="2">
    <location>
        <begin position="146"/>
        <end position="359"/>
    </location>
</feature>
<dbReference type="OrthoDB" id="408631at2759"/>
<name>A0A2P7ZD45_9PEZI</name>
<evidence type="ECO:0000259" key="2">
    <source>
        <dbReference type="Pfam" id="PF07859"/>
    </source>
</evidence>
<accession>A0A2P7ZD45</accession>
<dbReference type="STRING" id="40998.A0A2P7ZD45"/>
<dbReference type="InterPro" id="IPR050300">
    <property type="entry name" value="GDXG_lipolytic_enzyme"/>
</dbReference>
<keyword evidence="1" id="KW-0378">Hydrolase</keyword>
<protein>
    <recommendedName>
        <fullName evidence="2">Alpha/beta hydrolase fold-3 domain-containing protein</fullName>
    </recommendedName>
</protein>
<gene>
    <name evidence="3" type="ORF">B9Z65_5123</name>
</gene>
<dbReference type="EMBL" id="NHZQ01000236">
    <property type="protein sequence ID" value="PSK46155.1"/>
    <property type="molecule type" value="Genomic_DNA"/>
</dbReference>
<evidence type="ECO:0000256" key="1">
    <source>
        <dbReference type="ARBA" id="ARBA00022801"/>
    </source>
</evidence>
<evidence type="ECO:0000313" key="4">
    <source>
        <dbReference type="Proteomes" id="UP000243723"/>
    </source>
</evidence>
<dbReference type="PANTHER" id="PTHR48081">
    <property type="entry name" value="AB HYDROLASE SUPERFAMILY PROTEIN C4A8.06C"/>
    <property type="match status" value="1"/>
</dbReference>
<dbReference type="Proteomes" id="UP000243723">
    <property type="component" value="Unassembled WGS sequence"/>
</dbReference>
<dbReference type="PANTHER" id="PTHR48081:SF2">
    <property type="entry name" value="ALPHA_BETA-HYDROLASE"/>
    <property type="match status" value="1"/>
</dbReference>
<dbReference type="InterPro" id="IPR013094">
    <property type="entry name" value="AB_hydrolase_3"/>
</dbReference>
<reference evidence="3 4" key="1">
    <citation type="submission" date="2017-05" db="EMBL/GenBank/DDBJ databases">
        <title>Draft genome sequence of Elsinoe australis.</title>
        <authorList>
            <person name="Cheng Q."/>
        </authorList>
    </citation>
    <scope>NUCLEOTIDE SEQUENCE [LARGE SCALE GENOMIC DNA]</scope>
    <source>
        <strain evidence="3 4">NL1</strain>
    </source>
</reference>
<dbReference type="InterPro" id="IPR029058">
    <property type="entry name" value="AB_hydrolase_fold"/>
</dbReference>
<proteinExistence type="predicted"/>
<dbReference type="Pfam" id="PF07859">
    <property type="entry name" value="Abhydrolase_3"/>
    <property type="match status" value="1"/>
</dbReference>
<sequence length="400" mass="45110">MILNQISFLDCFAFLVFLAPQLLIQVGLRGTVRCALQALPFLIFVMPHELITERYFAHPTGRSPFSRRATLFQDIVIRCVRYAFARIPAMIGKVFFSKPVALPFFFFRKLRHFIIHSPIHWHEVKRPGLQGIWITCDNDAPPDVVVYYCHGGGFSMGSSYFYLEFLLAWVSILKEQGYKNPALFALEYTLVPEATFPHQVHEARTGYEYVLSIVDDPSRIVVGGDSAGATLMLSLLLCISELKGGEFKLPGLATLISPWTTIISEDNKDTPSDYLSKDSLHLYGSQYLGNVASKEDPVASPGNCTDLQWWKRASPARGWYFIYGAEEVFAPEARKMTGMLRKAGSEVEVHEEPGWIHAWPVVKLFLGNGQEERQSGLRRLVGIIKARLPPDQEKNGVNVH</sequence>
<dbReference type="AlphaFoldDB" id="A0A2P7ZD45"/>
<dbReference type="GO" id="GO:0016787">
    <property type="term" value="F:hydrolase activity"/>
    <property type="evidence" value="ECO:0007669"/>
    <property type="project" value="UniProtKB-KW"/>
</dbReference>
<organism evidence="3 4">
    <name type="scientific">Elsinoe australis</name>
    <dbReference type="NCBI Taxonomy" id="40998"/>
    <lineage>
        <taxon>Eukaryota</taxon>
        <taxon>Fungi</taxon>
        <taxon>Dikarya</taxon>
        <taxon>Ascomycota</taxon>
        <taxon>Pezizomycotina</taxon>
        <taxon>Dothideomycetes</taxon>
        <taxon>Dothideomycetidae</taxon>
        <taxon>Myriangiales</taxon>
        <taxon>Elsinoaceae</taxon>
        <taxon>Elsinoe</taxon>
    </lineage>
</organism>